<dbReference type="SUPFAM" id="SSF55068">
    <property type="entry name" value="Peptide methionine sulfoxide reductase"/>
    <property type="match status" value="1"/>
</dbReference>
<dbReference type="InterPro" id="IPR036509">
    <property type="entry name" value="Met_Sox_Rdtase_MsrA_sf"/>
</dbReference>
<proteinExistence type="inferred from homology"/>
<name>A0A840B4G4_9SPHN</name>
<keyword evidence="7" id="KW-1185">Reference proteome</keyword>
<accession>A0A840B4G4</accession>
<comment type="similarity">
    <text evidence="4">Belongs to the MsrA Met sulfoxide reductase family.</text>
</comment>
<comment type="caution">
    <text evidence="6">The sequence shown here is derived from an EMBL/GenBank/DDBJ whole genome shotgun (WGS) entry which is preliminary data.</text>
</comment>
<evidence type="ECO:0000256" key="4">
    <source>
        <dbReference type="HAMAP-Rule" id="MF_01401"/>
    </source>
</evidence>
<evidence type="ECO:0000313" key="6">
    <source>
        <dbReference type="EMBL" id="MBB3944066.1"/>
    </source>
</evidence>
<dbReference type="AlphaFoldDB" id="A0A840B4G4"/>
<feature type="active site" evidence="4">
    <location>
        <position position="68"/>
    </location>
</feature>
<comment type="catalytic activity">
    <reaction evidence="3 4">
        <text>[thioredoxin]-disulfide + L-methionine + H2O = L-methionine (S)-S-oxide + [thioredoxin]-dithiol</text>
        <dbReference type="Rhea" id="RHEA:19993"/>
        <dbReference type="Rhea" id="RHEA-COMP:10698"/>
        <dbReference type="Rhea" id="RHEA-COMP:10700"/>
        <dbReference type="ChEBI" id="CHEBI:15377"/>
        <dbReference type="ChEBI" id="CHEBI:29950"/>
        <dbReference type="ChEBI" id="CHEBI:50058"/>
        <dbReference type="ChEBI" id="CHEBI:57844"/>
        <dbReference type="ChEBI" id="CHEBI:58772"/>
        <dbReference type="EC" id="1.8.4.11"/>
    </reaction>
</comment>
<evidence type="ECO:0000256" key="1">
    <source>
        <dbReference type="ARBA" id="ARBA00023002"/>
    </source>
</evidence>
<dbReference type="HAMAP" id="MF_01401">
    <property type="entry name" value="MsrA"/>
    <property type="match status" value="1"/>
</dbReference>
<comment type="catalytic activity">
    <reaction evidence="2 4">
        <text>L-methionyl-[protein] + [thioredoxin]-disulfide + H2O = L-methionyl-(S)-S-oxide-[protein] + [thioredoxin]-dithiol</text>
        <dbReference type="Rhea" id="RHEA:14217"/>
        <dbReference type="Rhea" id="RHEA-COMP:10698"/>
        <dbReference type="Rhea" id="RHEA-COMP:10700"/>
        <dbReference type="Rhea" id="RHEA-COMP:12313"/>
        <dbReference type="Rhea" id="RHEA-COMP:12315"/>
        <dbReference type="ChEBI" id="CHEBI:15377"/>
        <dbReference type="ChEBI" id="CHEBI:16044"/>
        <dbReference type="ChEBI" id="CHEBI:29950"/>
        <dbReference type="ChEBI" id="CHEBI:44120"/>
        <dbReference type="ChEBI" id="CHEBI:50058"/>
        <dbReference type="EC" id="1.8.4.11"/>
    </reaction>
</comment>
<feature type="domain" description="Peptide methionine sulphoxide reductase MsrA" evidence="5">
    <location>
        <begin position="61"/>
        <end position="212"/>
    </location>
</feature>
<evidence type="ECO:0000313" key="7">
    <source>
        <dbReference type="Proteomes" id="UP000581447"/>
    </source>
</evidence>
<comment type="function">
    <text evidence="4">Has an important function as a repair enzyme for proteins that have been inactivated by oxidation. Catalyzes the reversible oxidation-reduction of methionine sulfoxide in proteins to methionine.</text>
</comment>
<sequence length="233" mass="25845">MKRLPRTPKYVIRAVHVALLFGVVTGCGSDFGSAVGTAHAEEGIRIAAPFAKIVEPKGLQTAVFAGGCFWGVEAVFERVKGVTRVESGYSGGTRSTADYDLVSSGVTRHAESVRIQYNPAVVRYGELLQIFFSVAHDPTQLNRQGPDRGKQYRSAIFPANAAQQKVARAYVAQLDKAGYWKKPIVTTLEPFSFFPAESYHQDFMAKNPRHPYIVQWDKPKIANLNKLFPNRVR</sequence>
<dbReference type="NCBIfam" id="TIGR00401">
    <property type="entry name" value="msrA"/>
    <property type="match status" value="1"/>
</dbReference>
<dbReference type="PANTHER" id="PTHR43774:SF1">
    <property type="entry name" value="PEPTIDE METHIONINE SULFOXIDE REDUCTASE MSRA 2"/>
    <property type="match status" value="1"/>
</dbReference>
<dbReference type="EMBL" id="JACIEA010000004">
    <property type="protein sequence ID" value="MBB3944066.1"/>
    <property type="molecule type" value="Genomic_DNA"/>
</dbReference>
<evidence type="ECO:0000259" key="5">
    <source>
        <dbReference type="Pfam" id="PF01625"/>
    </source>
</evidence>
<reference evidence="6 7" key="1">
    <citation type="submission" date="2020-08" db="EMBL/GenBank/DDBJ databases">
        <title>Genomic Encyclopedia of Type Strains, Phase IV (KMG-IV): sequencing the most valuable type-strain genomes for metagenomic binning, comparative biology and taxonomic classification.</title>
        <authorList>
            <person name="Goeker M."/>
        </authorList>
    </citation>
    <scope>NUCLEOTIDE SEQUENCE [LARGE SCALE GENOMIC DNA]</scope>
    <source>
        <strain evidence="6 7">DSM 29050</strain>
    </source>
</reference>
<protein>
    <recommendedName>
        <fullName evidence="4">Peptide methionine sulfoxide reductase MsrA</fullName>
        <shortName evidence="4">Protein-methionine-S-oxide reductase</shortName>
        <ecNumber evidence="4">1.8.4.11</ecNumber>
    </recommendedName>
    <alternativeName>
        <fullName evidence="4">Peptide-methionine (S)-S-oxide reductase</fullName>
        <shortName evidence="4">Peptide Met(O) reductase</shortName>
    </alternativeName>
</protein>
<dbReference type="EC" id="1.8.4.11" evidence="4"/>
<dbReference type="Pfam" id="PF01625">
    <property type="entry name" value="PMSR"/>
    <property type="match status" value="1"/>
</dbReference>
<dbReference type="InterPro" id="IPR002569">
    <property type="entry name" value="Met_Sox_Rdtase_MsrA_dom"/>
</dbReference>
<gene>
    <name evidence="4" type="primary">msrA</name>
    <name evidence="6" type="ORF">GGR91_002335</name>
</gene>
<dbReference type="PROSITE" id="PS51257">
    <property type="entry name" value="PROKAR_LIPOPROTEIN"/>
    <property type="match status" value="1"/>
</dbReference>
<dbReference type="RefSeq" id="WP_183942358.1">
    <property type="nucleotide sequence ID" value="NZ_BAABBG010000021.1"/>
</dbReference>
<evidence type="ECO:0000256" key="3">
    <source>
        <dbReference type="ARBA" id="ARBA00048782"/>
    </source>
</evidence>
<keyword evidence="1 4" id="KW-0560">Oxidoreductase</keyword>
<dbReference type="GO" id="GO:0008113">
    <property type="term" value="F:peptide-methionine (S)-S-oxide reductase activity"/>
    <property type="evidence" value="ECO:0007669"/>
    <property type="project" value="UniProtKB-UniRule"/>
</dbReference>
<dbReference type="PANTHER" id="PTHR43774">
    <property type="entry name" value="PEPTIDE METHIONINE SULFOXIDE REDUCTASE"/>
    <property type="match status" value="1"/>
</dbReference>
<evidence type="ECO:0000256" key="2">
    <source>
        <dbReference type="ARBA" id="ARBA00047806"/>
    </source>
</evidence>
<dbReference type="Gene3D" id="3.30.1060.10">
    <property type="entry name" value="Peptide methionine sulphoxide reductase MsrA"/>
    <property type="match status" value="1"/>
</dbReference>
<dbReference type="Proteomes" id="UP000581447">
    <property type="component" value="Unassembled WGS sequence"/>
</dbReference>
<organism evidence="6 7">
    <name type="scientific">Sphingorhabdus rigui</name>
    <dbReference type="NCBI Taxonomy" id="1282858"/>
    <lineage>
        <taxon>Bacteria</taxon>
        <taxon>Pseudomonadati</taxon>
        <taxon>Pseudomonadota</taxon>
        <taxon>Alphaproteobacteria</taxon>
        <taxon>Sphingomonadales</taxon>
        <taxon>Sphingomonadaceae</taxon>
        <taxon>Sphingorhabdus</taxon>
    </lineage>
</organism>